<evidence type="ECO:0000256" key="4">
    <source>
        <dbReference type="ARBA" id="ARBA00023067"/>
    </source>
</evidence>
<dbReference type="Pfam" id="PF06278">
    <property type="entry name" value="CNDH2_N"/>
    <property type="match status" value="2"/>
</dbReference>
<proteinExistence type="inferred from homology"/>
<feature type="domain" description="Condensin II complex subunit H2 middle" evidence="10">
    <location>
        <begin position="179"/>
        <end position="257"/>
    </location>
</feature>
<dbReference type="InterPro" id="IPR031737">
    <property type="entry name" value="CNDH2_C"/>
</dbReference>
<accession>A0ABQ0FKF5</accession>
<evidence type="ECO:0000256" key="2">
    <source>
        <dbReference type="ARBA" id="ARBA00007844"/>
    </source>
</evidence>
<dbReference type="Proteomes" id="UP001623349">
    <property type="component" value="Unassembled WGS sequence"/>
</dbReference>
<dbReference type="Pfam" id="PF16869">
    <property type="entry name" value="CNDH2_M"/>
    <property type="match status" value="1"/>
</dbReference>
<dbReference type="PANTHER" id="PTHR14324">
    <property type="entry name" value="CONDENSIN-2 COMPLEX SUBUNIT H2"/>
    <property type="match status" value="1"/>
</dbReference>
<feature type="domain" description="Condensin-2 complex subunit H2 C-terminal" evidence="9">
    <location>
        <begin position="541"/>
        <end position="669"/>
    </location>
</feature>
<keyword evidence="4" id="KW-0226">DNA condensation</keyword>
<feature type="region of interest" description="Disordered" evidence="7">
    <location>
        <begin position="236"/>
        <end position="307"/>
    </location>
</feature>
<feature type="domain" description="Condensin II complex subunit H2 N-terminal" evidence="8">
    <location>
        <begin position="7"/>
        <end position="74"/>
    </location>
</feature>
<evidence type="ECO:0000259" key="10">
    <source>
        <dbReference type="Pfam" id="PF16869"/>
    </source>
</evidence>
<dbReference type="EMBL" id="BAAFST010000015">
    <property type="protein sequence ID" value="GAB1299729.1"/>
    <property type="molecule type" value="Genomic_DNA"/>
</dbReference>
<dbReference type="InterPro" id="IPR031719">
    <property type="entry name" value="H2_M"/>
</dbReference>
<protein>
    <recommendedName>
        <fullName evidence="3">Condensin-2 complex subunit H2</fullName>
    </recommendedName>
    <alternativeName>
        <fullName evidence="6">Non-SMC condensin II complex subunit H2</fullName>
    </alternativeName>
</protein>
<gene>
    <name evidence="11" type="ORF">APTSU1_001496600</name>
</gene>
<organism evidence="11 12">
    <name type="scientific">Apodemus speciosus</name>
    <name type="common">Large Japanese field mouse</name>
    <dbReference type="NCBI Taxonomy" id="105296"/>
    <lineage>
        <taxon>Eukaryota</taxon>
        <taxon>Metazoa</taxon>
        <taxon>Chordata</taxon>
        <taxon>Craniata</taxon>
        <taxon>Vertebrata</taxon>
        <taxon>Euteleostomi</taxon>
        <taxon>Mammalia</taxon>
        <taxon>Eutheria</taxon>
        <taxon>Euarchontoglires</taxon>
        <taxon>Glires</taxon>
        <taxon>Rodentia</taxon>
        <taxon>Myomorpha</taxon>
        <taxon>Muroidea</taxon>
        <taxon>Muridae</taxon>
        <taxon>Murinae</taxon>
        <taxon>Apodemus</taxon>
    </lineage>
</organism>
<keyword evidence="12" id="KW-1185">Reference proteome</keyword>
<dbReference type="InterPro" id="IPR009378">
    <property type="entry name" value="H2_N"/>
</dbReference>
<dbReference type="InterPro" id="IPR031739">
    <property type="entry name" value="Ncaph2"/>
</dbReference>
<evidence type="ECO:0000313" key="12">
    <source>
        <dbReference type="Proteomes" id="UP001623349"/>
    </source>
</evidence>
<feature type="region of interest" description="Disordered" evidence="7">
    <location>
        <begin position="376"/>
        <end position="395"/>
    </location>
</feature>
<sequence length="680" mass="77123">MEDVEVRFAHLLQPIRDLTKNWEVDVAAQLGEYLEELDQICISFDEGKTTMNFIEAALLIQGSACVYSKKLCYIIFQKNFVSPYVGPLVLWRRPIRRKCLCVEYLYSLVYQALDFISGKRRAKQLSLAQEDGSSRAVNSGAPCETEDEFLSLDNFPDSRANVDLKNDQAASELLIIPLLPMALVAPDEVEKNSNPLYSCQGEVLASRKDFRMNTCTPNPRGSFMLDPVGMWPVEPVEPYPMSRSQKDREDAEVQPMEVSRNGSPVPVLSLSQEPDGPALSSGDEDAEEAAELPEVALEPAEPRTSQQSWELEAGNLKPLHSLQEAQQSAILPRRYMLRERQGALEPASRLQETPDPWQSLDPFDSLDSKLFQKGKPYSVPPGVEEAPGQKRKRKGATKLQDFHQWYLDAYAEHTDGRRTRRKGPTFAGLLKFCVDWCELGLDGDPLIRSLTADMEALYWKHVKEQLETLQRLRRRKITERWPPGAKQDLWPTEEDRLEESLEDLGAAGDFLEPEEDVEEPAGAMPGEAADLDAEALPESLRYEELVRRNVELFIANSQKFIQETELSQRIRDWEDAIQPLFQEQEQHVPFDIHTYGDQLVSRFPQLNEWCPFAELVAGQPAFEVCRSMLASLQLANDYTVEITQQPGLEAAVDTMSLRLLTHHRAHTRFQTYAAPSMAQP</sequence>
<evidence type="ECO:0000259" key="8">
    <source>
        <dbReference type="Pfam" id="PF06278"/>
    </source>
</evidence>
<dbReference type="PANTHER" id="PTHR14324:SF3">
    <property type="entry name" value="CONDENSIN-2 COMPLEX SUBUNIT H2"/>
    <property type="match status" value="1"/>
</dbReference>
<dbReference type="Pfam" id="PF16858">
    <property type="entry name" value="CNDH2_C"/>
    <property type="match status" value="1"/>
</dbReference>
<name>A0ABQ0FKF5_APOSI</name>
<keyword evidence="5" id="KW-0539">Nucleus</keyword>
<evidence type="ECO:0000256" key="5">
    <source>
        <dbReference type="ARBA" id="ARBA00023242"/>
    </source>
</evidence>
<evidence type="ECO:0000256" key="3">
    <source>
        <dbReference type="ARBA" id="ARBA00016903"/>
    </source>
</evidence>
<comment type="similarity">
    <text evidence="2">Belongs to the CND2 H2 (condensin-2 subunit 2) family.</text>
</comment>
<feature type="compositionally biased region" description="Acidic residues" evidence="7">
    <location>
        <begin position="282"/>
        <end position="291"/>
    </location>
</feature>
<evidence type="ECO:0000259" key="9">
    <source>
        <dbReference type="Pfam" id="PF16858"/>
    </source>
</evidence>
<evidence type="ECO:0000256" key="1">
    <source>
        <dbReference type="ARBA" id="ARBA00004123"/>
    </source>
</evidence>
<evidence type="ECO:0000256" key="7">
    <source>
        <dbReference type="SAM" id="MobiDB-lite"/>
    </source>
</evidence>
<feature type="domain" description="Condensin II complex subunit H2 N-terminal" evidence="8">
    <location>
        <begin position="102"/>
        <end position="155"/>
    </location>
</feature>
<comment type="caution">
    <text evidence="11">The sequence shown here is derived from an EMBL/GenBank/DDBJ whole genome shotgun (WGS) entry which is preliminary data.</text>
</comment>
<reference evidence="11 12" key="1">
    <citation type="submission" date="2024-08" db="EMBL/GenBank/DDBJ databases">
        <title>The draft genome of Apodemus speciosus.</title>
        <authorList>
            <person name="Nabeshima K."/>
            <person name="Suzuki S."/>
            <person name="Onuma M."/>
        </authorList>
    </citation>
    <scope>NUCLEOTIDE SEQUENCE [LARGE SCALE GENOMIC DNA]</scope>
    <source>
        <strain evidence="11">IB14-021</strain>
    </source>
</reference>
<evidence type="ECO:0000313" key="11">
    <source>
        <dbReference type="EMBL" id="GAB1299729.1"/>
    </source>
</evidence>
<evidence type="ECO:0000256" key="6">
    <source>
        <dbReference type="ARBA" id="ARBA00030479"/>
    </source>
</evidence>
<comment type="subcellular location">
    <subcellularLocation>
        <location evidence="1">Nucleus</location>
    </subcellularLocation>
</comment>